<feature type="transmembrane region" description="Helical" evidence="3">
    <location>
        <begin position="155"/>
        <end position="177"/>
    </location>
</feature>
<feature type="transmembrane region" description="Helical" evidence="3">
    <location>
        <begin position="263"/>
        <end position="283"/>
    </location>
</feature>
<dbReference type="SUPFAM" id="SSF103473">
    <property type="entry name" value="MFS general substrate transporter"/>
    <property type="match status" value="1"/>
</dbReference>
<dbReference type="Pfam" id="PF07690">
    <property type="entry name" value="MFS_1"/>
    <property type="match status" value="1"/>
</dbReference>
<feature type="transmembrane region" description="Helical" evidence="3">
    <location>
        <begin position="349"/>
        <end position="367"/>
    </location>
</feature>
<comment type="caution">
    <text evidence="4">The sequence shown here is derived from an EMBL/GenBank/DDBJ whole genome shotgun (WGS) entry which is preliminary data.</text>
</comment>
<comment type="subcellular location">
    <subcellularLocation>
        <location evidence="1">Membrane</location>
        <topology evidence="1">Multi-pass membrane protein</topology>
    </subcellularLocation>
</comment>
<name>W9YE26_9EURO</name>
<dbReference type="AlphaFoldDB" id="W9YE26"/>
<dbReference type="PANTHER" id="PTHR11360">
    <property type="entry name" value="MONOCARBOXYLATE TRANSPORTER"/>
    <property type="match status" value="1"/>
</dbReference>
<feature type="transmembrane region" description="Helical" evidence="3">
    <location>
        <begin position="437"/>
        <end position="458"/>
    </location>
</feature>
<feature type="transmembrane region" description="Helical" evidence="3">
    <location>
        <begin position="189"/>
        <end position="210"/>
    </location>
</feature>
<accession>W9YE26</accession>
<sequence length="471" mass="49738">MLVNTDQHGAVRSDDPLNCPPKCESTVVCGRLEEEDVGAASSGRRAFVAPDGGFQAWLQVVGAFFVSFNSWGIVGTFGVFQTFYETSPSSILLQSSPSQISWIGSMQAFLLLLVSVLSGPAFDSGHMKFLLASSLFCTPLGFMMTSISSEYWHVMLAQGLCIGVGLGAGFTPSVSIVPQYFLRRRATALGMAATGASIGGVVYPILFHASLDTLGFRWSCRILGFVSAATLAIPFLVLRNQVGFSAAQKRRLIDLAALRNPHFVVYCLAMFLIFLGFLIPMFYVQSFAISKGIVGNVVNVDDGDGDGGGYGDGHGDGLAFYLLPILNAGSTLGRLLPNYVVDRCGPFNVLLPLTTGSAILALCWPSVQSTGGIVVFASLYGFFTGGMVSATAVPIISFANNQRNVGTYVGMCFFCTAFGLLAGPPSAGAILTQSNNYLGPSLFGGIALLLASFLLVAIRLRMVGCVAAVKV</sequence>
<evidence type="ECO:0000256" key="3">
    <source>
        <dbReference type="SAM" id="Phobius"/>
    </source>
</evidence>
<keyword evidence="5" id="KW-1185">Reference proteome</keyword>
<dbReference type="eggNOG" id="KOG2504">
    <property type="taxonomic scope" value="Eukaryota"/>
</dbReference>
<feature type="transmembrane region" description="Helical" evidence="3">
    <location>
        <begin position="222"/>
        <end position="242"/>
    </location>
</feature>
<proteinExistence type="inferred from homology"/>
<evidence type="ECO:0008006" key="6">
    <source>
        <dbReference type="Google" id="ProtNLM"/>
    </source>
</evidence>
<evidence type="ECO:0000313" key="5">
    <source>
        <dbReference type="Proteomes" id="UP000019478"/>
    </source>
</evidence>
<dbReference type="InterPro" id="IPR036259">
    <property type="entry name" value="MFS_trans_sf"/>
</dbReference>
<keyword evidence="3" id="KW-0472">Membrane</keyword>
<gene>
    <name evidence="4" type="ORF">A1O3_04476</name>
</gene>
<dbReference type="OrthoDB" id="6509908at2759"/>
<feature type="transmembrane region" description="Helical" evidence="3">
    <location>
        <begin position="100"/>
        <end position="122"/>
    </location>
</feature>
<feature type="transmembrane region" description="Helical" evidence="3">
    <location>
        <begin position="318"/>
        <end position="337"/>
    </location>
</feature>
<feature type="transmembrane region" description="Helical" evidence="3">
    <location>
        <begin position="373"/>
        <end position="396"/>
    </location>
</feature>
<dbReference type="GO" id="GO:0022857">
    <property type="term" value="F:transmembrane transporter activity"/>
    <property type="evidence" value="ECO:0007669"/>
    <property type="project" value="InterPro"/>
</dbReference>
<dbReference type="RefSeq" id="XP_007732795.1">
    <property type="nucleotide sequence ID" value="XM_007734605.1"/>
</dbReference>
<dbReference type="HOGENOM" id="CLU_001265_1_1_1"/>
<dbReference type="GO" id="GO:0016020">
    <property type="term" value="C:membrane"/>
    <property type="evidence" value="ECO:0007669"/>
    <property type="project" value="UniProtKB-SubCell"/>
</dbReference>
<dbReference type="GeneID" id="19168595"/>
<organism evidence="4 5">
    <name type="scientific">Capronia epimyces CBS 606.96</name>
    <dbReference type="NCBI Taxonomy" id="1182542"/>
    <lineage>
        <taxon>Eukaryota</taxon>
        <taxon>Fungi</taxon>
        <taxon>Dikarya</taxon>
        <taxon>Ascomycota</taxon>
        <taxon>Pezizomycotina</taxon>
        <taxon>Eurotiomycetes</taxon>
        <taxon>Chaetothyriomycetidae</taxon>
        <taxon>Chaetothyriales</taxon>
        <taxon>Herpotrichiellaceae</taxon>
        <taxon>Capronia</taxon>
    </lineage>
</organism>
<protein>
    <recommendedName>
        <fullName evidence="6">Major facilitator superfamily (MFS) profile domain-containing protein</fullName>
    </recommendedName>
</protein>
<dbReference type="PANTHER" id="PTHR11360:SF280">
    <property type="entry name" value="MONOCARBOXYLATE TRANSPORTER, PUTATIVE (AFU_ORTHOLOGUE AFUA_1G05170)-RELATED"/>
    <property type="match status" value="1"/>
</dbReference>
<dbReference type="Gene3D" id="1.20.1250.20">
    <property type="entry name" value="MFS general substrate transporter like domains"/>
    <property type="match status" value="1"/>
</dbReference>
<feature type="transmembrane region" description="Helical" evidence="3">
    <location>
        <begin position="408"/>
        <end position="431"/>
    </location>
</feature>
<dbReference type="EMBL" id="AMGY01000003">
    <property type="protein sequence ID" value="EXJ87516.1"/>
    <property type="molecule type" value="Genomic_DNA"/>
</dbReference>
<evidence type="ECO:0000256" key="2">
    <source>
        <dbReference type="ARBA" id="ARBA00006727"/>
    </source>
</evidence>
<dbReference type="Proteomes" id="UP000019478">
    <property type="component" value="Unassembled WGS sequence"/>
</dbReference>
<evidence type="ECO:0000313" key="4">
    <source>
        <dbReference type="EMBL" id="EXJ87516.1"/>
    </source>
</evidence>
<feature type="transmembrane region" description="Helical" evidence="3">
    <location>
        <begin position="129"/>
        <end position="149"/>
    </location>
</feature>
<feature type="transmembrane region" description="Helical" evidence="3">
    <location>
        <begin position="54"/>
        <end position="80"/>
    </location>
</feature>
<keyword evidence="3" id="KW-0812">Transmembrane</keyword>
<dbReference type="InterPro" id="IPR011701">
    <property type="entry name" value="MFS"/>
</dbReference>
<evidence type="ECO:0000256" key="1">
    <source>
        <dbReference type="ARBA" id="ARBA00004141"/>
    </source>
</evidence>
<reference evidence="4 5" key="1">
    <citation type="submission" date="2013-03" db="EMBL/GenBank/DDBJ databases">
        <title>The Genome Sequence of Capronia epimyces CBS 606.96.</title>
        <authorList>
            <consortium name="The Broad Institute Genomics Platform"/>
            <person name="Cuomo C."/>
            <person name="de Hoog S."/>
            <person name="Gorbushina A."/>
            <person name="Walker B."/>
            <person name="Young S.K."/>
            <person name="Zeng Q."/>
            <person name="Gargeya S."/>
            <person name="Fitzgerald M."/>
            <person name="Haas B."/>
            <person name="Abouelleil A."/>
            <person name="Allen A.W."/>
            <person name="Alvarado L."/>
            <person name="Arachchi H.M."/>
            <person name="Berlin A.M."/>
            <person name="Chapman S.B."/>
            <person name="Gainer-Dewar J."/>
            <person name="Goldberg J."/>
            <person name="Griggs A."/>
            <person name="Gujja S."/>
            <person name="Hansen M."/>
            <person name="Howarth C."/>
            <person name="Imamovic A."/>
            <person name="Ireland A."/>
            <person name="Larimer J."/>
            <person name="McCowan C."/>
            <person name="Murphy C."/>
            <person name="Pearson M."/>
            <person name="Poon T.W."/>
            <person name="Priest M."/>
            <person name="Roberts A."/>
            <person name="Saif S."/>
            <person name="Shea T."/>
            <person name="Sisk P."/>
            <person name="Sykes S."/>
            <person name="Wortman J."/>
            <person name="Nusbaum C."/>
            <person name="Birren B."/>
        </authorList>
    </citation>
    <scope>NUCLEOTIDE SEQUENCE [LARGE SCALE GENOMIC DNA]</scope>
    <source>
        <strain evidence="4 5">CBS 606.96</strain>
    </source>
</reference>
<keyword evidence="3" id="KW-1133">Transmembrane helix</keyword>
<dbReference type="InterPro" id="IPR050327">
    <property type="entry name" value="Proton-linked_MCT"/>
</dbReference>
<comment type="similarity">
    <text evidence="2">Belongs to the major facilitator superfamily. Monocarboxylate porter (TC 2.A.1.13) family.</text>
</comment>